<proteinExistence type="predicted"/>
<dbReference type="Proteomes" id="UP000807469">
    <property type="component" value="Unassembled WGS sequence"/>
</dbReference>
<organism evidence="1 2">
    <name type="scientific">Pholiota conissans</name>
    <dbReference type="NCBI Taxonomy" id="109636"/>
    <lineage>
        <taxon>Eukaryota</taxon>
        <taxon>Fungi</taxon>
        <taxon>Dikarya</taxon>
        <taxon>Basidiomycota</taxon>
        <taxon>Agaricomycotina</taxon>
        <taxon>Agaricomycetes</taxon>
        <taxon>Agaricomycetidae</taxon>
        <taxon>Agaricales</taxon>
        <taxon>Agaricineae</taxon>
        <taxon>Strophariaceae</taxon>
        <taxon>Pholiota</taxon>
    </lineage>
</organism>
<evidence type="ECO:0000313" key="1">
    <source>
        <dbReference type="EMBL" id="KAF9474165.1"/>
    </source>
</evidence>
<protein>
    <submittedName>
        <fullName evidence="1">Uncharacterized protein</fullName>
    </submittedName>
</protein>
<comment type="caution">
    <text evidence="1">The sequence shown here is derived from an EMBL/GenBank/DDBJ whole genome shotgun (WGS) entry which is preliminary data.</text>
</comment>
<gene>
    <name evidence="1" type="ORF">BDN70DRAFT_936873</name>
</gene>
<accession>A0A9P5YT00</accession>
<keyword evidence="2" id="KW-1185">Reference proteome</keyword>
<sequence>MSALQNKATPKYKIGDRVRARTNVEGRLFYGTFKNALGNYVDEFVSIELERSLEVLEVKPVTKTTTLQVPRTSMSPADPSPSTTTTTTYVYRLGYMYGKEKERSVTAEVTPRVSKTVPHEDLRVNTVSINVAPQVFKAGDFVILIKEHKVTKNHEIERGKWAPKTTVFKQGERVMIVERATSRTGGKYDGLTSKYAFYEIVKFETKNYYDVFWKSTEYIDEALIKKDK</sequence>
<evidence type="ECO:0000313" key="2">
    <source>
        <dbReference type="Proteomes" id="UP000807469"/>
    </source>
</evidence>
<dbReference type="EMBL" id="MU155393">
    <property type="protein sequence ID" value="KAF9474165.1"/>
    <property type="molecule type" value="Genomic_DNA"/>
</dbReference>
<dbReference type="AlphaFoldDB" id="A0A9P5YT00"/>
<name>A0A9P5YT00_9AGAR</name>
<reference evidence="1" key="1">
    <citation type="submission" date="2020-11" db="EMBL/GenBank/DDBJ databases">
        <authorList>
            <consortium name="DOE Joint Genome Institute"/>
            <person name="Ahrendt S."/>
            <person name="Riley R."/>
            <person name="Andreopoulos W."/>
            <person name="Labutti K."/>
            <person name="Pangilinan J."/>
            <person name="Ruiz-Duenas F.J."/>
            <person name="Barrasa J.M."/>
            <person name="Sanchez-Garcia M."/>
            <person name="Camarero S."/>
            <person name="Miyauchi S."/>
            <person name="Serrano A."/>
            <person name="Linde D."/>
            <person name="Babiker R."/>
            <person name="Drula E."/>
            <person name="Ayuso-Fernandez I."/>
            <person name="Pacheco R."/>
            <person name="Padilla G."/>
            <person name="Ferreira P."/>
            <person name="Barriuso J."/>
            <person name="Kellner H."/>
            <person name="Castanera R."/>
            <person name="Alfaro M."/>
            <person name="Ramirez L."/>
            <person name="Pisabarro A.G."/>
            <person name="Kuo A."/>
            <person name="Tritt A."/>
            <person name="Lipzen A."/>
            <person name="He G."/>
            <person name="Yan M."/>
            <person name="Ng V."/>
            <person name="Cullen D."/>
            <person name="Martin F."/>
            <person name="Rosso M.-N."/>
            <person name="Henrissat B."/>
            <person name="Hibbett D."/>
            <person name="Martinez A.T."/>
            <person name="Grigoriev I.V."/>
        </authorList>
    </citation>
    <scope>NUCLEOTIDE SEQUENCE</scope>
    <source>
        <strain evidence="1">CIRM-BRFM 674</strain>
    </source>
</reference>